<name>A0ACC3AD35_9EURO</name>
<sequence length="536" mass="60059">MSPGTRFQSVSAQTLIDDVATGRPRSSPRKAPRKGYQPIPPQLRSPHRSKWHLAADLLILQMVLVRQIQPERTQVCWQTIADRLVGCGHVEVGLTAGSVKSRFVSLMHQALHPESFNLSKLYDRLAILFHDELNIESEHSVSTGFHCTSATSSLDLSIDSADARFDDKKTALKIIDRASMRAHYAEAINMHHSQRPHVVTAKRQAVSLTSTSPRLKKPAINVYYSHPHPEERLGQLPTPPPSPNSLYVPTTLTGAAHDIQNPTAKHHQCAPGTLRLAEPLVLSRTIHTQPSNLMRKRTYSEICNSQPQRRSSLSTSVSNTTANVDLESLNRVEALQTARQRDQQVKARLERRQIAQDQAAKLYLSAISYKHSTGKRETCYVRYRPGSQILKPTGVALDGRGKGKVKARAVKQDIHGKRRTNRNPLKTTLGATTNTRSGVEKLSKAKKSKSKKKKSIHFPTSDTEDDSGLAFGDPKHQKTWERMLARLRERQVASMPVIDISVGAVNPKERKDVVQEVYEKVKRRRIERVETLNSQV</sequence>
<dbReference type="Proteomes" id="UP001172386">
    <property type="component" value="Unassembled WGS sequence"/>
</dbReference>
<evidence type="ECO:0000313" key="2">
    <source>
        <dbReference type="Proteomes" id="UP001172386"/>
    </source>
</evidence>
<evidence type="ECO:0000313" key="1">
    <source>
        <dbReference type="EMBL" id="KAJ9659970.1"/>
    </source>
</evidence>
<reference evidence="1" key="1">
    <citation type="submission" date="2022-10" db="EMBL/GenBank/DDBJ databases">
        <title>Culturing micro-colonial fungi from biological soil crusts in the Mojave desert and describing Neophaeococcomyces mojavensis, and introducing the new genera and species Taxawa tesnikishii.</title>
        <authorList>
            <person name="Kurbessoian T."/>
            <person name="Stajich J.E."/>
        </authorList>
    </citation>
    <scope>NUCLEOTIDE SEQUENCE</scope>
    <source>
        <strain evidence="1">JES_112</strain>
    </source>
</reference>
<comment type="caution">
    <text evidence="1">The sequence shown here is derived from an EMBL/GenBank/DDBJ whole genome shotgun (WGS) entry which is preliminary data.</text>
</comment>
<organism evidence="1 2">
    <name type="scientific">Neophaeococcomyces mojaviensis</name>
    <dbReference type="NCBI Taxonomy" id="3383035"/>
    <lineage>
        <taxon>Eukaryota</taxon>
        <taxon>Fungi</taxon>
        <taxon>Dikarya</taxon>
        <taxon>Ascomycota</taxon>
        <taxon>Pezizomycotina</taxon>
        <taxon>Eurotiomycetes</taxon>
        <taxon>Chaetothyriomycetidae</taxon>
        <taxon>Chaetothyriales</taxon>
        <taxon>Chaetothyriales incertae sedis</taxon>
        <taxon>Neophaeococcomyces</taxon>
    </lineage>
</organism>
<keyword evidence="2" id="KW-1185">Reference proteome</keyword>
<dbReference type="EMBL" id="JAPDRQ010000035">
    <property type="protein sequence ID" value="KAJ9659970.1"/>
    <property type="molecule type" value="Genomic_DNA"/>
</dbReference>
<protein>
    <submittedName>
        <fullName evidence="1">Uncharacterized protein</fullName>
    </submittedName>
</protein>
<proteinExistence type="predicted"/>
<gene>
    <name evidence="1" type="ORF">H2198_002860</name>
</gene>
<accession>A0ACC3AD35</accession>